<organism evidence="2">
    <name type="scientific">Anaerostipes caccae</name>
    <dbReference type="NCBI Taxonomy" id="105841"/>
    <lineage>
        <taxon>Bacteria</taxon>
        <taxon>Bacillati</taxon>
        <taxon>Bacillota</taxon>
        <taxon>Clostridia</taxon>
        <taxon>Lachnospirales</taxon>
        <taxon>Lachnospiraceae</taxon>
        <taxon>Anaerostipes</taxon>
    </lineage>
</organism>
<feature type="compositionally biased region" description="Low complexity" evidence="1">
    <location>
        <begin position="777"/>
        <end position="797"/>
    </location>
</feature>
<sequence>MRNYKKVLSWIMAVCLLLTWNISVYGEQTSEKTGQRSNVVLFVQFPEDETADFFNTHQERLTYDKGSELLTGFAAYERILNGRGERNRSSLATYIDAVSEGKLKIKNVFPQYNGAKIVPITMEHSVDYYDSYEGEARFLEEAVSKAGKLISPSEKVDQDGDQVVDNLLILVHHRENSSRDSVFYPHKADSPGGLSLSGKYVGPYVLINTGNLWNTVEKQGLVCHEFLHTLGLPDLYRNQNSAGTINYPVESWDIMARSSMYLQYPLSWQRKQLGWIDLPEQNKSGTYKLYAPGTEGKDYSFVIKSPMSDTEFFVVEYRKKGESISEELDVKIPGSGLIIYRVDTTKEEVGNIAGDDYLYVFRPENRDNVSESFLSKNSGRTSFGTSDWSKGVKDNAITYSDGSNSGIVIDQVGEAADSITFRMTMPDYEELSLWNRTFAKAGTGRYDTISSKNEDVYFAAENQQGIEVKKRAGNVWTEVGSTIPNAYSPKLAAVGNDIYLVYTEGREFHTVISKFKDGSWNPIFTSAGTGNGKIAVAADNHSIYVAFDEGDKLIAKRITDTLVEDFGTVSEGLTAIADPGMTLYQGEPVLVFRDIFGDTGLQIKNYVDGKWSLLRKITTDANSFSCCSDDNRLYISGVDRTGVNLYEYDKKQWKDIDTSPLPKGSGGALSMYQGQLLIGRLEDGQKTAKCYVRKNETWSQLGNYITKAAEDSECKFAVAGTAVYGAVNCSNGLGIFLKNSEGPESGNTGNPSTVTTAVQTTTSTVASTEHGSTMKPTNTAGTTSTTSTTESSSTIATVNTSKPDGTYSSTAITSSQKNTSAKPKPTKPMTYYIVKEAKIRVSWKKSKGRSGYVIYAKRGKKGRYKRVKTVKKQTKATLLLESGSKYYFKVKPYRVKNKKRRYDKMRKAKGGKPLNSIRVTYSNISGYQGYVVEMKTGSGKYKKVKETSRGGTIRFEKKKINPKKKYQFRLKGFRKVRGKRIYTQISVKKK</sequence>
<feature type="region of interest" description="Disordered" evidence="1">
    <location>
        <begin position="761"/>
        <end position="825"/>
    </location>
</feature>
<dbReference type="PANTHER" id="PTHR41775:SF1">
    <property type="entry name" value="PEPTIDASE M6-LIKE DOMAIN-CONTAINING PROTEIN"/>
    <property type="match status" value="1"/>
</dbReference>
<dbReference type="EMBL" id="CACRSQ010000003">
    <property type="protein sequence ID" value="VYT12465.1"/>
    <property type="molecule type" value="Genomic_DNA"/>
</dbReference>
<dbReference type="InterPro" id="IPR015915">
    <property type="entry name" value="Kelch-typ_b-propeller"/>
</dbReference>
<dbReference type="Gene3D" id="2.120.10.80">
    <property type="entry name" value="Kelch-type beta propeller"/>
    <property type="match status" value="1"/>
</dbReference>
<reference evidence="2" key="1">
    <citation type="submission" date="2019-11" db="EMBL/GenBank/DDBJ databases">
        <authorList>
            <person name="Feng L."/>
        </authorList>
    </citation>
    <scope>NUCLEOTIDE SEQUENCE</scope>
    <source>
        <strain evidence="2">AcaccaeLFYP115</strain>
    </source>
</reference>
<dbReference type="RefSeq" id="WP_156340550.1">
    <property type="nucleotide sequence ID" value="NZ_BAABZP010000001.1"/>
</dbReference>
<evidence type="ECO:0008006" key="3">
    <source>
        <dbReference type="Google" id="ProtNLM"/>
    </source>
</evidence>
<accession>A0A6N2U2S7</accession>
<dbReference type="PANTHER" id="PTHR41775">
    <property type="entry name" value="SECRETED PROTEIN-RELATED"/>
    <property type="match status" value="1"/>
</dbReference>
<dbReference type="InterPro" id="IPR013783">
    <property type="entry name" value="Ig-like_fold"/>
</dbReference>
<name>A0A6N2U2S7_9FIRM</name>
<proteinExistence type="predicted"/>
<gene>
    <name evidence="2" type="ORF">ACLFYP115_01742</name>
</gene>
<feature type="compositionally biased region" description="Polar residues" evidence="1">
    <location>
        <begin position="798"/>
        <end position="821"/>
    </location>
</feature>
<dbReference type="Gene3D" id="2.60.40.10">
    <property type="entry name" value="Immunoglobulins"/>
    <property type="match status" value="1"/>
</dbReference>
<dbReference type="InterPro" id="IPR036116">
    <property type="entry name" value="FN3_sf"/>
</dbReference>
<dbReference type="SUPFAM" id="SSF55486">
    <property type="entry name" value="Metalloproteases ('zincins'), catalytic domain"/>
    <property type="match status" value="1"/>
</dbReference>
<protein>
    <recommendedName>
        <fullName evidence="3">M6 family metalloprotease domain protein</fullName>
    </recommendedName>
</protein>
<dbReference type="AlphaFoldDB" id="A0A6N2U2S7"/>
<evidence type="ECO:0000313" key="2">
    <source>
        <dbReference type="EMBL" id="VYT12465.1"/>
    </source>
</evidence>
<dbReference type="SUPFAM" id="SSF117281">
    <property type="entry name" value="Kelch motif"/>
    <property type="match status" value="1"/>
</dbReference>
<evidence type="ECO:0000256" key="1">
    <source>
        <dbReference type="SAM" id="MobiDB-lite"/>
    </source>
</evidence>
<dbReference type="SUPFAM" id="SSF49265">
    <property type="entry name" value="Fibronectin type III"/>
    <property type="match status" value="1"/>
</dbReference>